<accession>A0A380X9A9</accession>
<dbReference type="NCBIfam" id="TIGR00090">
    <property type="entry name" value="rsfS_iojap_ybeB"/>
    <property type="match status" value="1"/>
</dbReference>
<evidence type="ECO:0000256" key="1">
    <source>
        <dbReference type="ARBA" id="ARBA00010574"/>
    </source>
</evidence>
<sequence length="118" mass="13294">MKDNLEYLIDYRKTTMTTLVDFLVKTLDDLKATEILPLDVKGKSSVTDTMIICTGTSSRHISSLAQKLIDESKQAGFESFGEEGRATADWVVVDFGQAMVHIMQAESRELYQLEKLWG</sequence>
<keyword evidence="2" id="KW-0810">Translation regulation</keyword>
<gene>
    <name evidence="3" type="primary">ybeB</name>
    <name evidence="2" type="synonym">rsfS</name>
    <name evidence="3" type="ORF">NCTC10926_01860</name>
</gene>
<dbReference type="EMBL" id="UFSW01000001">
    <property type="protein sequence ID" value="SUU98428.1"/>
    <property type="molecule type" value="Genomic_DNA"/>
</dbReference>
<comment type="subcellular location">
    <subcellularLocation>
        <location evidence="2">Cytoplasm</location>
    </subcellularLocation>
</comment>
<dbReference type="GO" id="GO:0005737">
    <property type="term" value="C:cytoplasm"/>
    <property type="evidence" value="ECO:0007669"/>
    <property type="project" value="UniProtKB-SubCell"/>
</dbReference>
<dbReference type="GO" id="GO:0043023">
    <property type="term" value="F:ribosomal large subunit binding"/>
    <property type="evidence" value="ECO:0007669"/>
    <property type="project" value="TreeGrafter"/>
</dbReference>
<dbReference type="InterPro" id="IPR043519">
    <property type="entry name" value="NT_sf"/>
</dbReference>
<dbReference type="PANTHER" id="PTHR21043">
    <property type="entry name" value="IOJAP SUPERFAMILY ORTHOLOG"/>
    <property type="match status" value="1"/>
</dbReference>
<evidence type="ECO:0000313" key="3">
    <source>
        <dbReference type="EMBL" id="SUU98428.1"/>
    </source>
</evidence>
<proteinExistence type="inferred from homology"/>
<dbReference type="GO" id="GO:0017148">
    <property type="term" value="P:negative regulation of translation"/>
    <property type="evidence" value="ECO:0007669"/>
    <property type="project" value="UniProtKB-UniRule"/>
</dbReference>
<comment type="subunit">
    <text evidence="2">Interacts with ribosomal protein uL14 (rplN).</text>
</comment>
<dbReference type="Pfam" id="PF02410">
    <property type="entry name" value="RsfS"/>
    <property type="match status" value="1"/>
</dbReference>
<dbReference type="PANTHER" id="PTHR21043:SF0">
    <property type="entry name" value="MITOCHONDRIAL ASSEMBLY OF RIBOSOMAL LARGE SUBUNIT PROTEIN 1"/>
    <property type="match status" value="1"/>
</dbReference>
<comment type="function">
    <text evidence="2">Functions as a ribosomal silencing factor. Interacts with ribosomal protein uL14 (rplN), blocking formation of intersubunit bridge B8. Prevents association of the 30S and 50S ribosomal subunits and the formation of functional ribosomes, thus repressing translation.</text>
</comment>
<evidence type="ECO:0000256" key="2">
    <source>
        <dbReference type="HAMAP-Rule" id="MF_01477"/>
    </source>
</evidence>
<comment type="similarity">
    <text evidence="1 2">Belongs to the Iojap/RsfS family.</text>
</comment>
<keyword evidence="2" id="KW-0963">Cytoplasm</keyword>
<dbReference type="SUPFAM" id="SSF81301">
    <property type="entry name" value="Nucleotidyltransferase"/>
    <property type="match status" value="1"/>
</dbReference>
<evidence type="ECO:0000313" key="4">
    <source>
        <dbReference type="Proteomes" id="UP000254620"/>
    </source>
</evidence>
<dbReference type="GO" id="GO:0090071">
    <property type="term" value="P:negative regulation of ribosome biogenesis"/>
    <property type="evidence" value="ECO:0007669"/>
    <property type="project" value="UniProtKB-UniRule"/>
</dbReference>
<organism evidence="3 4">
    <name type="scientific">Avibacterium paragallinarum</name>
    <name type="common">Haemophilus gallinarum</name>
    <dbReference type="NCBI Taxonomy" id="728"/>
    <lineage>
        <taxon>Bacteria</taxon>
        <taxon>Pseudomonadati</taxon>
        <taxon>Pseudomonadota</taxon>
        <taxon>Gammaproteobacteria</taxon>
        <taxon>Pasteurellales</taxon>
        <taxon>Pasteurellaceae</taxon>
        <taxon>Avibacterium</taxon>
    </lineage>
</organism>
<protein>
    <recommendedName>
        <fullName evidence="2">Ribosomal silencing factor RsfS</fullName>
    </recommendedName>
</protein>
<dbReference type="Proteomes" id="UP000254620">
    <property type="component" value="Unassembled WGS sequence"/>
</dbReference>
<dbReference type="AlphaFoldDB" id="A0A380X9A9"/>
<keyword evidence="2" id="KW-0678">Repressor</keyword>
<name>A0A380X9A9_AVIPA</name>
<dbReference type="GO" id="GO:0042256">
    <property type="term" value="P:cytosolic ribosome assembly"/>
    <property type="evidence" value="ECO:0007669"/>
    <property type="project" value="UniProtKB-UniRule"/>
</dbReference>
<dbReference type="HAMAP" id="MF_01477">
    <property type="entry name" value="Iojap_RsfS"/>
    <property type="match status" value="1"/>
</dbReference>
<dbReference type="InterPro" id="IPR004394">
    <property type="entry name" value="Iojap/RsfS/C7orf30"/>
</dbReference>
<reference evidence="3 4" key="1">
    <citation type="submission" date="2018-06" db="EMBL/GenBank/DDBJ databases">
        <authorList>
            <consortium name="Pathogen Informatics"/>
            <person name="Doyle S."/>
        </authorList>
    </citation>
    <scope>NUCLEOTIDE SEQUENCE [LARGE SCALE GENOMIC DNA]</scope>
    <source>
        <strain evidence="3 4">NCTC10926</strain>
    </source>
</reference>
<dbReference type="Gene3D" id="3.30.460.10">
    <property type="entry name" value="Beta Polymerase, domain 2"/>
    <property type="match status" value="1"/>
</dbReference>